<name>A0AAU9IE92_9CILI</name>
<keyword evidence="1" id="KW-0812">Transmembrane</keyword>
<protein>
    <submittedName>
        <fullName evidence="2">Uncharacterized protein</fullName>
    </submittedName>
</protein>
<feature type="transmembrane region" description="Helical" evidence="1">
    <location>
        <begin position="29"/>
        <end position="46"/>
    </location>
</feature>
<comment type="caution">
    <text evidence="2">The sequence shown here is derived from an EMBL/GenBank/DDBJ whole genome shotgun (WGS) entry which is preliminary data.</text>
</comment>
<feature type="transmembrane region" description="Helical" evidence="1">
    <location>
        <begin position="118"/>
        <end position="139"/>
    </location>
</feature>
<feature type="transmembrane region" description="Helical" evidence="1">
    <location>
        <begin position="53"/>
        <end position="72"/>
    </location>
</feature>
<dbReference type="EMBL" id="CAJZBQ010000002">
    <property type="protein sequence ID" value="CAG9310483.1"/>
    <property type="molecule type" value="Genomic_DNA"/>
</dbReference>
<proteinExistence type="predicted"/>
<reference evidence="2" key="1">
    <citation type="submission" date="2021-09" db="EMBL/GenBank/DDBJ databases">
        <authorList>
            <consortium name="AG Swart"/>
            <person name="Singh M."/>
            <person name="Singh A."/>
            <person name="Seah K."/>
            <person name="Emmerich C."/>
        </authorList>
    </citation>
    <scope>NUCLEOTIDE SEQUENCE</scope>
    <source>
        <strain evidence="2">ATCC30299</strain>
    </source>
</reference>
<sequence>MYGASITIFAFAWVDFMNHNWYTNDIHDIMGKYVFIIIIATAFWLKQLIFPKFDIFDISFLLFSIFLSIGVFYLLTSYFVNAFLTVYDFFITAWAHFKEQYRKSIEIEESMWKICKIYCLNLFFIYAMHLAYNLVSALWGEIWYLKEMMFLISSCTVGNLLIYPEDGNYSDNFQGLSNSFSVYFQVWAARIILRNIYQLIYSGGLNDLH</sequence>
<dbReference type="Proteomes" id="UP001162131">
    <property type="component" value="Unassembled WGS sequence"/>
</dbReference>
<keyword evidence="1" id="KW-0472">Membrane</keyword>
<evidence type="ECO:0000313" key="3">
    <source>
        <dbReference type="Proteomes" id="UP001162131"/>
    </source>
</evidence>
<evidence type="ECO:0000313" key="2">
    <source>
        <dbReference type="EMBL" id="CAG9310483.1"/>
    </source>
</evidence>
<accession>A0AAU9IE92</accession>
<keyword evidence="3" id="KW-1185">Reference proteome</keyword>
<keyword evidence="1" id="KW-1133">Transmembrane helix</keyword>
<organism evidence="2 3">
    <name type="scientific">Blepharisma stoltei</name>
    <dbReference type="NCBI Taxonomy" id="1481888"/>
    <lineage>
        <taxon>Eukaryota</taxon>
        <taxon>Sar</taxon>
        <taxon>Alveolata</taxon>
        <taxon>Ciliophora</taxon>
        <taxon>Postciliodesmatophora</taxon>
        <taxon>Heterotrichea</taxon>
        <taxon>Heterotrichida</taxon>
        <taxon>Blepharismidae</taxon>
        <taxon>Blepharisma</taxon>
    </lineage>
</organism>
<evidence type="ECO:0000256" key="1">
    <source>
        <dbReference type="SAM" id="Phobius"/>
    </source>
</evidence>
<gene>
    <name evidence="2" type="ORF">BSTOLATCC_MIC1328</name>
</gene>
<dbReference type="AlphaFoldDB" id="A0AAU9IE92"/>